<dbReference type="PANTHER" id="PTHR37534:SF7">
    <property type="entry name" value="TRANSCRIPTIONAL ACTIVATOR PROTEIN UGA3"/>
    <property type="match status" value="1"/>
</dbReference>
<dbReference type="GO" id="GO:0000976">
    <property type="term" value="F:transcription cis-regulatory region binding"/>
    <property type="evidence" value="ECO:0007669"/>
    <property type="project" value="TreeGrafter"/>
</dbReference>
<dbReference type="GO" id="GO:0005634">
    <property type="term" value="C:nucleus"/>
    <property type="evidence" value="ECO:0007669"/>
    <property type="project" value="TreeGrafter"/>
</dbReference>
<evidence type="ECO:0000256" key="1">
    <source>
        <dbReference type="ARBA" id="ARBA00023242"/>
    </source>
</evidence>
<keyword evidence="1" id="KW-0539">Nucleus</keyword>
<dbReference type="Proteomes" id="UP001281614">
    <property type="component" value="Unassembled WGS sequence"/>
</dbReference>
<dbReference type="CDD" id="cd00067">
    <property type="entry name" value="GAL4"/>
    <property type="match status" value="1"/>
</dbReference>
<comment type="caution">
    <text evidence="3">The sequence shown here is derived from an EMBL/GenBank/DDBJ whole genome shotgun (WGS) entry which is preliminary data.</text>
</comment>
<dbReference type="AlphaFoldDB" id="A0AAD9XY11"/>
<feature type="compositionally biased region" description="Polar residues" evidence="2">
    <location>
        <begin position="37"/>
        <end position="47"/>
    </location>
</feature>
<organism evidence="3 4">
    <name type="scientific">Colletotrichum kahawae</name>
    <name type="common">Coffee berry disease fungus</name>
    <dbReference type="NCBI Taxonomy" id="34407"/>
    <lineage>
        <taxon>Eukaryota</taxon>
        <taxon>Fungi</taxon>
        <taxon>Dikarya</taxon>
        <taxon>Ascomycota</taxon>
        <taxon>Pezizomycotina</taxon>
        <taxon>Sordariomycetes</taxon>
        <taxon>Hypocreomycetidae</taxon>
        <taxon>Glomerellales</taxon>
        <taxon>Glomerellaceae</taxon>
        <taxon>Colletotrichum</taxon>
        <taxon>Colletotrichum gloeosporioides species complex</taxon>
    </lineage>
</organism>
<protein>
    <submittedName>
        <fullName evidence="3">Uncharacterized protein</fullName>
    </submittedName>
</protein>
<gene>
    <name evidence="3" type="ORF">CKAH01_02492</name>
</gene>
<evidence type="ECO:0000313" key="3">
    <source>
        <dbReference type="EMBL" id="KAK2729518.1"/>
    </source>
</evidence>
<evidence type="ECO:0000313" key="4">
    <source>
        <dbReference type="Proteomes" id="UP001281614"/>
    </source>
</evidence>
<name>A0AAD9XY11_COLKA</name>
<evidence type="ECO:0000256" key="2">
    <source>
        <dbReference type="SAM" id="MobiDB-lite"/>
    </source>
</evidence>
<keyword evidence="4" id="KW-1185">Reference proteome</keyword>
<dbReference type="GO" id="GO:0000981">
    <property type="term" value="F:DNA-binding transcription factor activity, RNA polymerase II-specific"/>
    <property type="evidence" value="ECO:0007669"/>
    <property type="project" value="InterPro"/>
</dbReference>
<proteinExistence type="predicted"/>
<accession>A0AAD9XY11</accession>
<reference evidence="3" key="1">
    <citation type="submission" date="2023-02" db="EMBL/GenBank/DDBJ databases">
        <title>Colletotrichum kahawae CIFC_Que2 genome sequencing and assembly.</title>
        <authorList>
            <person name="Baroncelli R."/>
        </authorList>
    </citation>
    <scope>NUCLEOTIDE SEQUENCE</scope>
    <source>
        <strain evidence="3">CIFC_Que2</strain>
    </source>
</reference>
<dbReference type="PANTHER" id="PTHR37534">
    <property type="entry name" value="TRANSCRIPTIONAL ACTIVATOR PROTEIN UGA3"/>
    <property type="match status" value="1"/>
</dbReference>
<dbReference type="GO" id="GO:0008270">
    <property type="term" value="F:zinc ion binding"/>
    <property type="evidence" value="ECO:0007669"/>
    <property type="project" value="InterPro"/>
</dbReference>
<dbReference type="GO" id="GO:0045944">
    <property type="term" value="P:positive regulation of transcription by RNA polymerase II"/>
    <property type="evidence" value="ECO:0007669"/>
    <property type="project" value="TreeGrafter"/>
</dbReference>
<dbReference type="InterPro" id="IPR001138">
    <property type="entry name" value="Zn2Cys6_DnaBD"/>
</dbReference>
<dbReference type="EMBL" id="VYYT01000776">
    <property type="protein sequence ID" value="KAK2729518.1"/>
    <property type="molecule type" value="Genomic_DNA"/>
</dbReference>
<feature type="region of interest" description="Disordered" evidence="2">
    <location>
        <begin position="31"/>
        <end position="80"/>
    </location>
</feature>
<sequence length="456" mass="51000">MCACDKKHPKCSQCLKSRLACDLEVFKIWTPGESEDQGPSTRTQAASSERIESLSLNSGSTARPSSRALPVTGNDETPPTGDLVSSLWLPNAHTGDSGILGHSVPGIQDVNDGDHHFETLFTDENDVPSALLSGGLAPNNELISVFDDIQFDTQLLDFPTFDQTLNSVPTDLEMSSNLISYNTVVGYHQESFQVSLSMTHCPMPWPPDMLSSPERRFLWQYFLHITKDGFLCLDEQNLFRFQGSQDPFIAIIPQMAISNESLRSSIFCFAAFQYNTGRNGDEFYRLVKHCAKIASVALKSEPPSLGPQSWSLFSIVACGIFLHHFGQDDSQEYLHYAGKIAVGFSTRSQASSDLLAPFIQLILSMLRWSIISTVCSFQSSRKPVSDTIYRGLEMRREEVEHNYLPSFRDWTNHPIYAFSPRLINPLLRLARLLDIQKSRLTVNHYISDAFHSPSGT</sequence>
<feature type="compositionally biased region" description="Polar residues" evidence="2">
    <location>
        <begin position="54"/>
        <end position="64"/>
    </location>
</feature>